<reference evidence="2" key="1">
    <citation type="journal article" date="2022" name="Nat. Commun.">
        <title>Chromosome evolution and the genetic basis of agronomically important traits in greater yam.</title>
        <authorList>
            <person name="Bredeson J.V."/>
            <person name="Lyons J.B."/>
            <person name="Oniyinde I.O."/>
            <person name="Okereke N.R."/>
            <person name="Kolade O."/>
            <person name="Nnabue I."/>
            <person name="Nwadili C.O."/>
            <person name="Hribova E."/>
            <person name="Parker M."/>
            <person name="Nwogha J."/>
            <person name="Shu S."/>
            <person name="Carlson J."/>
            <person name="Kariba R."/>
            <person name="Muthemba S."/>
            <person name="Knop K."/>
            <person name="Barton G.J."/>
            <person name="Sherwood A.V."/>
            <person name="Lopez-Montes A."/>
            <person name="Asiedu R."/>
            <person name="Jamnadass R."/>
            <person name="Muchugi A."/>
            <person name="Goodstein D."/>
            <person name="Egesi C.N."/>
            <person name="Featherston J."/>
            <person name="Asfaw A."/>
            <person name="Simpson G.G."/>
            <person name="Dolezel J."/>
            <person name="Hendre P.S."/>
            <person name="Van Deynze A."/>
            <person name="Kumar P.L."/>
            <person name="Obidiegwu J.E."/>
            <person name="Bhattacharjee R."/>
            <person name="Rokhsar D.S."/>
        </authorList>
    </citation>
    <scope>NUCLEOTIDE SEQUENCE [LARGE SCALE GENOMIC DNA]</scope>
    <source>
        <strain evidence="2">cv. TDa95/00328</strain>
    </source>
</reference>
<dbReference type="Proteomes" id="UP000827976">
    <property type="component" value="Chromosome 19"/>
</dbReference>
<organism evidence="1 2">
    <name type="scientific">Dioscorea alata</name>
    <name type="common">Purple yam</name>
    <dbReference type="NCBI Taxonomy" id="55571"/>
    <lineage>
        <taxon>Eukaryota</taxon>
        <taxon>Viridiplantae</taxon>
        <taxon>Streptophyta</taxon>
        <taxon>Embryophyta</taxon>
        <taxon>Tracheophyta</taxon>
        <taxon>Spermatophyta</taxon>
        <taxon>Magnoliopsida</taxon>
        <taxon>Liliopsida</taxon>
        <taxon>Dioscoreales</taxon>
        <taxon>Dioscoreaceae</taxon>
        <taxon>Dioscorea</taxon>
    </lineage>
</organism>
<keyword evidence="2" id="KW-1185">Reference proteome</keyword>
<comment type="caution">
    <text evidence="1">The sequence shown here is derived from an EMBL/GenBank/DDBJ whole genome shotgun (WGS) entry which is preliminary data.</text>
</comment>
<dbReference type="EMBL" id="CM037029">
    <property type="protein sequence ID" value="KAH7653360.1"/>
    <property type="molecule type" value="Genomic_DNA"/>
</dbReference>
<accession>A0ACB7TZA2</accession>
<evidence type="ECO:0000313" key="1">
    <source>
        <dbReference type="EMBL" id="KAH7653360.1"/>
    </source>
</evidence>
<protein>
    <submittedName>
        <fullName evidence="1">AP2/ERF domain-containing protein</fullName>
    </submittedName>
</protein>
<sequence length="157" mass="17474">MVVLGVLRDAYSHGWYPFGDAAVAVAPEVKIEPVVEPEPESEPELETKLVKIEIPSLVPVKGKHYRGVRQRPWGKFKAEIRDPARNGAKVCLGTFETAEEAAMAYDRDAYRMRGSRALLNFPLRITTEDVTPVSPPGKRASSSSSLEEGSPLRKRQW</sequence>
<name>A0ACB7TZA2_DIOAL</name>
<evidence type="ECO:0000313" key="2">
    <source>
        <dbReference type="Proteomes" id="UP000827976"/>
    </source>
</evidence>
<proteinExistence type="predicted"/>
<gene>
    <name evidence="1" type="ORF">IHE45_19G076100</name>
</gene>